<accession>A0AAN4ZIS6</accession>
<evidence type="ECO:0000256" key="4">
    <source>
        <dbReference type="ARBA" id="ARBA00022989"/>
    </source>
</evidence>
<feature type="transmembrane region" description="Helical" evidence="6">
    <location>
        <begin position="45"/>
        <end position="67"/>
    </location>
</feature>
<proteinExistence type="inferred from homology"/>
<dbReference type="GO" id="GO:0016020">
    <property type="term" value="C:membrane"/>
    <property type="evidence" value="ECO:0007669"/>
    <property type="project" value="UniProtKB-SubCell"/>
</dbReference>
<keyword evidence="4 6" id="KW-1133">Transmembrane helix</keyword>
<name>A0AAN4ZIS6_9BILA</name>
<evidence type="ECO:0008006" key="9">
    <source>
        <dbReference type="Google" id="ProtNLM"/>
    </source>
</evidence>
<organism evidence="7 8">
    <name type="scientific">Pristionchus mayeri</name>
    <dbReference type="NCBI Taxonomy" id="1317129"/>
    <lineage>
        <taxon>Eukaryota</taxon>
        <taxon>Metazoa</taxon>
        <taxon>Ecdysozoa</taxon>
        <taxon>Nematoda</taxon>
        <taxon>Chromadorea</taxon>
        <taxon>Rhabditida</taxon>
        <taxon>Rhabditina</taxon>
        <taxon>Diplogasteromorpha</taxon>
        <taxon>Diplogasteroidea</taxon>
        <taxon>Neodiplogasteridae</taxon>
        <taxon>Pristionchus</taxon>
    </lineage>
</organism>
<evidence type="ECO:0000256" key="3">
    <source>
        <dbReference type="ARBA" id="ARBA00022692"/>
    </source>
</evidence>
<comment type="similarity">
    <text evidence="2">Belongs to the unc-93 family.</text>
</comment>
<sequence length="131" mass="14334">AEFILEFSVPIVLVMGFLFGLLDSCNNTSRTVMCATALPAKQTQVFAVARFYQALAGSILLFCSPLLTTYLMLGIEAILFLIGAGFFLRVVALLNQRRRDSKSDLTDDNSSVESFESAKVDIDGNGNDLRL</sequence>
<dbReference type="AlphaFoldDB" id="A0AAN4ZIS6"/>
<dbReference type="PANTHER" id="PTHR23294">
    <property type="entry name" value="ET TRANSLATION PRODUCT-RELATED"/>
    <property type="match status" value="1"/>
</dbReference>
<dbReference type="PANTHER" id="PTHR23294:SF18">
    <property type="entry name" value="UNC93-LIKE PROTEIN MFSD11"/>
    <property type="match status" value="1"/>
</dbReference>
<feature type="transmembrane region" description="Helical" evidence="6">
    <location>
        <begin position="73"/>
        <end position="94"/>
    </location>
</feature>
<evidence type="ECO:0000256" key="1">
    <source>
        <dbReference type="ARBA" id="ARBA00004141"/>
    </source>
</evidence>
<dbReference type="Proteomes" id="UP001328107">
    <property type="component" value="Unassembled WGS sequence"/>
</dbReference>
<gene>
    <name evidence="7" type="ORF">PMAYCL1PPCAC_10349</name>
</gene>
<dbReference type="InterPro" id="IPR036259">
    <property type="entry name" value="MFS_trans_sf"/>
</dbReference>
<comment type="caution">
    <text evidence="7">The sequence shown here is derived from an EMBL/GenBank/DDBJ whole genome shotgun (WGS) entry which is preliminary data.</text>
</comment>
<protein>
    <recommendedName>
        <fullName evidence="9">MFS transporter</fullName>
    </recommendedName>
</protein>
<feature type="transmembrane region" description="Helical" evidence="6">
    <location>
        <begin position="6"/>
        <end position="24"/>
    </location>
</feature>
<evidence type="ECO:0000256" key="5">
    <source>
        <dbReference type="ARBA" id="ARBA00023136"/>
    </source>
</evidence>
<dbReference type="EMBL" id="BTRK01000003">
    <property type="protein sequence ID" value="GMR40154.1"/>
    <property type="molecule type" value="Genomic_DNA"/>
</dbReference>
<dbReference type="InterPro" id="IPR051617">
    <property type="entry name" value="UNC-93-like_regulator"/>
</dbReference>
<feature type="non-terminal residue" evidence="7">
    <location>
        <position position="1"/>
    </location>
</feature>
<keyword evidence="8" id="KW-1185">Reference proteome</keyword>
<dbReference type="Pfam" id="PF05978">
    <property type="entry name" value="UNC-93"/>
    <property type="match status" value="1"/>
</dbReference>
<dbReference type="InterPro" id="IPR010291">
    <property type="entry name" value="Ion_channel_UNC-93"/>
</dbReference>
<evidence type="ECO:0000313" key="8">
    <source>
        <dbReference type="Proteomes" id="UP001328107"/>
    </source>
</evidence>
<reference evidence="8" key="1">
    <citation type="submission" date="2022-10" db="EMBL/GenBank/DDBJ databases">
        <title>Genome assembly of Pristionchus species.</title>
        <authorList>
            <person name="Yoshida K."/>
            <person name="Sommer R.J."/>
        </authorList>
    </citation>
    <scope>NUCLEOTIDE SEQUENCE [LARGE SCALE GENOMIC DNA]</scope>
    <source>
        <strain evidence="8">RS5460</strain>
    </source>
</reference>
<evidence type="ECO:0000256" key="2">
    <source>
        <dbReference type="ARBA" id="ARBA00009172"/>
    </source>
</evidence>
<keyword evidence="5 6" id="KW-0472">Membrane</keyword>
<keyword evidence="3 6" id="KW-0812">Transmembrane</keyword>
<evidence type="ECO:0000313" key="7">
    <source>
        <dbReference type="EMBL" id="GMR40154.1"/>
    </source>
</evidence>
<evidence type="ECO:0000256" key="6">
    <source>
        <dbReference type="SAM" id="Phobius"/>
    </source>
</evidence>
<comment type="subcellular location">
    <subcellularLocation>
        <location evidence="1">Membrane</location>
        <topology evidence="1">Multi-pass membrane protein</topology>
    </subcellularLocation>
</comment>
<dbReference type="SUPFAM" id="SSF103473">
    <property type="entry name" value="MFS general substrate transporter"/>
    <property type="match status" value="1"/>
</dbReference>